<dbReference type="EMBL" id="JACJVP010000055">
    <property type="protein sequence ID" value="MBB6674788.1"/>
    <property type="molecule type" value="Genomic_DNA"/>
</dbReference>
<evidence type="ECO:0000256" key="2">
    <source>
        <dbReference type="SAM" id="SignalP"/>
    </source>
</evidence>
<dbReference type="AlphaFoldDB" id="A0A7X0RW76"/>
<reference evidence="3 4" key="1">
    <citation type="submission" date="2020-08" db="EMBL/GenBank/DDBJ databases">
        <title>Cohnella phylogeny.</title>
        <authorList>
            <person name="Dunlap C."/>
        </authorList>
    </citation>
    <scope>NUCLEOTIDE SEQUENCE [LARGE SCALE GENOMIC DNA]</scope>
    <source>
        <strain evidence="3 4">DSM 28246</strain>
    </source>
</reference>
<dbReference type="PROSITE" id="PS51257">
    <property type="entry name" value="PROKAR_LIPOPROTEIN"/>
    <property type="match status" value="1"/>
</dbReference>
<protein>
    <recommendedName>
        <fullName evidence="5">DUF3221 domain-containing protein</fullName>
    </recommendedName>
</protein>
<gene>
    <name evidence="3" type="ORF">H7C19_29325</name>
</gene>
<dbReference type="RefSeq" id="WP_185672650.1">
    <property type="nucleotide sequence ID" value="NZ_JACJVP010000055.1"/>
</dbReference>
<evidence type="ECO:0000313" key="4">
    <source>
        <dbReference type="Proteomes" id="UP000547209"/>
    </source>
</evidence>
<evidence type="ECO:0008006" key="5">
    <source>
        <dbReference type="Google" id="ProtNLM"/>
    </source>
</evidence>
<feature type="signal peptide" evidence="2">
    <location>
        <begin position="1"/>
        <end position="29"/>
    </location>
</feature>
<keyword evidence="4" id="KW-1185">Reference proteome</keyword>
<feature type="chain" id="PRO_5039365816" description="DUF3221 domain-containing protein" evidence="2">
    <location>
        <begin position="30"/>
        <end position="148"/>
    </location>
</feature>
<organism evidence="3 4">
    <name type="scientific">Cohnella nanjingensis</name>
    <dbReference type="NCBI Taxonomy" id="1387779"/>
    <lineage>
        <taxon>Bacteria</taxon>
        <taxon>Bacillati</taxon>
        <taxon>Bacillota</taxon>
        <taxon>Bacilli</taxon>
        <taxon>Bacillales</taxon>
        <taxon>Paenibacillaceae</taxon>
        <taxon>Cohnella</taxon>
    </lineage>
</organism>
<evidence type="ECO:0000313" key="3">
    <source>
        <dbReference type="EMBL" id="MBB6674788.1"/>
    </source>
</evidence>
<feature type="region of interest" description="Disordered" evidence="1">
    <location>
        <begin position="30"/>
        <end position="106"/>
    </location>
</feature>
<accession>A0A7X0RW76</accession>
<keyword evidence="2" id="KW-0732">Signal</keyword>
<sequence>MLNNLNRYGKNSAWAVAVLTMLLMGTGCSDNGNKSTNASPSASASATASASASASSEPTPSASASDSASPPAGTETKEDTGEYTGLGDTHSIEIKTSEGPTTFQVDPDIVDKVSDWAEGTKVKFKYEITSVEGDASQKQRTIISIDKA</sequence>
<evidence type="ECO:0000256" key="1">
    <source>
        <dbReference type="SAM" id="MobiDB-lite"/>
    </source>
</evidence>
<dbReference type="Proteomes" id="UP000547209">
    <property type="component" value="Unassembled WGS sequence"/>
</dbReference>
<feature type="compositionally biased region" description="Low complexity" evidence="1">
    <location>
        <begin position="35"/>
        <end position="72"/>
    </location>
</feature>
<name>A0A7X0RW76_9BACL</name>
<proteinExistence type="predicted"/>
<comment type="caution">
    <text evidence="3">The sequence shown here is derived from an EMBL/GenBank/DDBJ whole genome shotgun (WGS) entry which is preliminary data.</text>
</comment>